<dbReference type="Proteomes" id="UP000029228">
    <property type="component" value="Unassembled WGS sequence"/>
</dbReference>
<protein>
    <submittedName>
        <fullName evidence="1">Uncharacterized protein</fullName>
    </submittedName>
</protein>
<dbReference type="EMBL" id="BBMR01000017">
    <property type="protein sequence ID" value="GAL22982.1"/>
    <property type="molecule type" value="Genomic_DNA"/>
</dbReference>
<dbReference type="AlphaFoldDB" id="A0A090SUK3"/>
<reference evidence="1 2" key="1">
    <citation type="submission" date="2014-09" db="EMBL/GenBank/DDBJ databases">
        <title>Vibrio maritimus JCM 19235. (C45) whole genome shotgun sequence.</title>
        <authorList>
            <person name="Sawabe T."/>
            <person name="Meirelles P."/>
            <person name="Nakanishi M."/>
            <person name="Sayaka M."/>
            <person name="Hattori M."/>
            <person name="Ohkuma M."/>
        </authorList>
    </citation>
    <scope>NUCLEOTIDE SEQUENCE [LARGE SCALE GENOMIC DNA]</scope>
    <source>
        <strain evidence="2">JCM19235</strain>
    </source>
</reference>
<proteinExistence type="predicted"/>
<keyword evidence="2" id="KW-1185">Reference proteome</keyword>
<name>A0A090SUK3_9VIBR</name>
<reference evidence="1 2" key="2">
    <citation type="submission" date="2014-09" db="EMBL/GenBank/DDBJ databases">
        <authorList>
            <consortium name="NBRP consortium"/>
            <person name="Sawabe T."/>
            <person name="Meirelles P."/>
            <person name="Nakanishi M."/>
            <person name="Sayaka M."/>
            <person name="Hattori M."/>
            <person name="Ohkuma M."/>
        </authorList>
    </citation>
    <scope>NUCLEOTIDE SEQUENCE [LARGE SCALE GENOMIC DNA]</scope>
    <source>
        <strain evidence="2">JCM19235</strain>
    </source>
</reference>
<organism evidence="1 2">
    <name type="scientific">Vibrio maritimus</name>
    <dbReference type="NCBI Taxonomy" id="990268"/>
    <lineage>
        <taxon>Bacteria</taxon>
        <taxon>Pseudomonadati</taxon>
        <taxon>Pseudomonadota</taxon>
        <taxon>Gammaproteobacteria</taxon>
        <taxon>Vibrionales</taxon>
        <taxon>Vibrionaceae</taxon>
        <taxon>Vibrio</taxon>
    </lineage>
</organism>
<sequence length="65" mass="7381">MLQHITRDSNHLFLCTTGEHLAIQISDSIVNEFFTMDLNERISENSSLTDVKLVIADLIDQYSIA</sequence>
<comment type="caution">
    <text evidence="1">The sequence shown here is derived from an EMBL/GenBank/DDBJ whole genome shotgun (WGS) entry which is preliminary data.</text>
</comment>
<accession>A0A090SUK3</accession>
<evidence type="ECO:0000313" key="2">
    <source>
        <dbReference type="Proteomes" id="UP000029228"/>
    </source>
</evidence>
<gene>
    <name evidence="1" type="ORF">JCM19235_1283</name>
</gene>
<evidence type="ECO:0000313" key="1">
    <source>
        <dbReference type="EMBL" id="GAL22982.1"/>
    </source>
</evidence>